<dbReference type="InterPro" id="IPR036010">
    <property type="entry name" value="2Fe-2S_ferredoxin-like_sf"/>
</dbReference>
<dbReference type="Pfam" id="PF01799">
    <property type="entry name" value="Fer2_2"/>
    <property type="match status" value="1"/>
</dbReference>
<organism evidence="7 8">
    <name type="scientific">Bradyrhizobium canariense</name>
    <dbReference type="NCBI Taxonomy" id="255045"/>
    <lineage>
        <taxon>Bacteria</taxon>
        <taxon>Pseudomonadati</taxon>
        <taxon>Pseudomonadota</taxon>
        <taxon>Alphaproteobacteria</taxon>
        <taxon>Hyphomicrobiales</taxon>
        <taxon>Nitrobacteraceae</taxon>
        <taxon>Bradyrhizobium</taxon>
    </lineage>
</organism>
<keyword evidence="4" id="KW-0408">Iron</keyword>
<dbReference type="CDD" id="cd07823">
    <property type="entry name" value="SRPBCC_5"/>
    <property type="match status" value="1"/>
</dbReference>
<evidence type="ECO:0000256" key="4">
    <source>
        <dbReference type="ARBA" id="ARBA00023004"/>
    </source>
</evidence>
<dbReference type="PROSITE" id="PS51085">
    <property type="entry name" value="2FE2S_FER_2"/>
    <property type="match status" value="1"/>
</dbReference>
<evidence type="ECO:0000256" key="5">
    <source>
        <dbReference type="ARBA" id="ARBA00023014"/>
    </source>
</evidence>
<gene>
    <name evidence="7" type="ORF">SAMN05444158_2276</name>
</gene>
<dbReference type="PROSITE" id="PS00197">
    <property type="entry name" value="2FE2S_FER_1"/>
    <property type="match status" value="1"/>
</dbReference>
<evidence type="ECO:0000256" key="2">
    <source>
        <dbReference type="ARBA" id="ARBA00022723"/>
    </source>
</evidence>
<evidence type="ECO:0000256" key="1">
    <source>
        <dbReference type="ARBA" id="ARBA00022714"/>
    </source>
</evidence>
<dbReference type="InterPro" id="IPR010419">
    <property type="entry name" value="CO_DH_gsu"/>
</dbReference>
<dbReference type="Pfam" id="PF00111">
    <property type="entry name" value="Fer2"/>
    <property type="match status" value="1"/>
</dbReference>
<keyword evidence="3" id="KW-0560">Oxidoreductase</keyword>
<dbReference type="InterPro" id="IPR012675">
    <property type="entry name" value="Beta-grasp_dom_sf"/>
</dbReference>
<evidence type="ECO:0000256" key="3">
    <source>
        <dbReference type="ARBA" id="ARBA00023002"/>
    </source>
</evidence>
<dbReference type="Gene3D" id="1.10.150.120">
    <property type="entry name" value="[2Fe-2S]-binding domain"/>
    <property type="match status" value="1"/>
</dbReference>
<dbReference type="InterPro" id="IPR006058">
    <property type="entry name" value="2Fe2S_fd_BS"/>
</dbReference>
<dbReference type="InterPro" id="IPR001041">
    <property type="entry name" value="2Fe-2S_ferredoxin-type"/>
</dbReference>
<dbReference type="PANTHER" id="PTHR44379:SF8">
    <property type="entry name" value="XANTHINE DEHYDROGENASE IRON-SULFUR-BINDING SUBUNIT XDHC-RELATED"/>
    <property type="match status" value="1"/>
</dbReference>
<dbReference type="InterPro" id="IPR036884">
    <property type="entry name" value="2Fe-2S-bd_dom_sf"/>
</dbReference>
<dbReference type="CDD" id="cd00207">
    <property type="entry name" value="fer2"/>
    <property type="match status" value="1"/>
</dbReference>
<dbReference type="GO" id="GO:0016491">
    <property type="term" value="F:oxidoreductase activity"/>
    <property type="evidence" value="ECO:0007669"/>
    <property type="project" value="UniProtKB-KW"/>
</dbReference>
<dbReference type="RefSeq" id="WP_146687294.1">
    <property type="nucleotide sequence ID" value="NZ_LT629750.1"/>
</dbReference>
<dbReference type="SUPFAM" id="SSF54292">
    <property type="entry name" value="2Fe-2S ferredoxin-like"/>
    <property type="match status" value="1"/>
</dbReference>
<dbReference type="AlphaFoldDB" id="A0A1H1SSG4"/>
<dbReference type="Gene3D" id="3.10.20.30">
    <property type="match status" value="1"/>
</dbReference>
<keyword evidence="5" id="KW-0411">Iron-sulfur</keyword>
<evidence type="ECO:0000313" key="8">
    <source>
        <dbReference type="Proteomes" id="UP000243904"/>
    </source>
</evidence>
<dbReference type="PANTHER" id="PTHR44379">
    <property type="entry name" value="OXIDOREDUCTASE WITH IRON-SULFUR SUBUNIT"/>
    <property type="match status" value="1"/>
</dbReference>
<keyword evidence="1" id="KW-0001">2Fe-2S</keyword>
<evidence type="ECO:0000313" key="7">
    <source>
        <dbReference type="EMBL" id="SDS50950.1"/>
    </source>
</evidence>
<feature type="domain" description="2Fe-2S ferredoxin-type" evidence="6">
    <location>
        <begin position="2"/>
        <end position="78"/>
    </location>
</feature>
<dbReference type="GO" id="GO:0051537">
    <property type="term" value="F:2 iron, 2 sulfur cluster binding"/>
    <property type="evidence" value="ECO:0007669"/>
    <property type="project" value="UniProtKB-KW"/>
</dbReference>
<dbReference type="Proteomes" id="UP000243904">
    <property type="component" value="Chromosome I"/>
</dbReference>
<dbReference type="Gene3D" id="3.30.530.20">
    <property type="match status" value="1"/>
</dbReference>
<dbReference type="FunFam" id="3.10.20.30:FF:000020">
    <property type="entry name" value="Xanthine dehydrogenase iron-sulfur subunit"/>
    <property type="match status" value="1"/>
</dbReference>
<dbReference type="InterPro" id="IPR023393">
    <property type="entry name" value="START-like_dom_sf"/>
</dbReference>
<sequence>MTAVTLSINGASVTADVEPRLHLADFLRGNQHLTGTHLGCEQGVCGACTVLIDGKPQRSCLAFTVDCDGATIRSIEDFDDDPLMGELRDAFSASHALQCGFCTPGMLASARDIVSRLGEVSEQRIREELSGNICRCTGYVGIVEAIRAVSLGKQPAIAGAVAVHAQKTIERGGLTEAPVVIPVARPAASALPTGAGAGTSIEERITIKAAPDKVWEALSDLRRVASCLPGAEITEIDGDTVKGRVRIALGPIKPAFSGEAHVTMDAAKREGKMAGRGRDSGVGSSAEGEARWHVIDGNANDTVVVVQLTWRLTGPLAQFNRSGLIQDVVRRLAAAFAINLEASIDNRAPPLAASQGISAFGLLWSVIKVRLFGR</sequence>
<keyword evidence="8" id="KW-1185">Reference proteome</keyword>
<name>A0A1H1SSG4_9BRAD</name>
<dbReference type="EMBL" id="LT629750">
    <property type="protein sequence ID" value="SDS50950.1"/>
    <property type="molecule type" value="Genomic_DNA"/>
</dbReference>
<dbReference type="GO" id="GO:0046872">
    <property type="term" value="F:metal ion binding"/>
    <property type="evidence" value="ECO:0007669"/>
    <property type="project" value="UniProtKB-KW"/>
</dbReference>
<dbReference type="InterPro" id="IPR051452">
    <property type="entry name" value="Diverse_Oxidoreductases"/>
</dbReference>
<keyword evidence="2" id="KW-0479">Metal-binding</keyword>
<reference evidence="8" key="1">
    <citation type="submission" date="2016-10" db="EMBL/GenBank/DDBJ databases">
        <authorList>
            <person name="Varghese N."/>
            <person name="Submissions S."/>
        </authorList>
    </citation>
    <scope>NUCLEOTIDE SEQUENCE [LARGE SCALE GENOMIC DNA]</scope>
    <source>
        <strain evidence="8">GAS369</strain>
    </source>
</reference>
<dbReference type="SUPFAM" id="SSF47741">
    <property type="entry name" value="CO dehydrogenase ISP C-domain like"/>
    <property type="match status" value="1"/>
</dbReference>
<dbReference type="InterPro" id="IPR002888">
    <property type="entry name" value="2Fe-2S-bd"/>
</dbReference>
<evidence type="ECO:0000259" key="6">
    <source>
        <dbReference type="PROSITE" id="PS51085"/>
    </source>
</evidence>
<protein>
    <submittedName>
        <fullName evidence="7">Carbon-monoxide dehydrogenase small subunit</fullName>
    </submittedName>
</protein>
<accession>A0A1H1SSG4</accession>
<dbReference type="SUPFAM" id="SSF55961">
    <property type="entry name" value="Bet v1-like"/>
    <property type="match status" value="1"/>
</dbReference>
<proteinExistence type="predicted"/>
<dbReference type="Pfam" id="PF06240">
    <property type="entry name" value="COXG"/>
    <property type="match status" value="1"/>
</dbReference>